<evidence type="ECO:0000313" key="1">
    <source>
        <dbReference type="EMBL" id="KIH49002.1"/>
    </source>
</evidence>
<dbReference type="AlphaFoldDB" id="A0A0C2CGT8"/>
<protein>
    <submittedName>
        <fullName evidence="1">Uncharacterized protein</fullName>
    </submittedName>
</protein>
<dbReference type="OrthoDB" id="10473238at2759"/>
<accession>A0A0C2CGT8</accession>
<name>A0A0C2CGT8_9BILA</name>
<reference evidence="1 2" key="1">
    <citation type="submission" date="2013-12" db="EMBL/GenBank/DDBJ databases">
        <title>Draft genome of the parsitic nematode Ancylostoma duodenale.</title>
        <authorList>
            <person name="Mitreva M."/>
        </authorList>
    </citation>
    <scope>NUCLEOTIDE SEQUENCE [LARGE SCALE GENOMIC DNA]</scope>
    <source>
        <strain evidence="1 2">Zhejiang</strain>
    </source>
</reference>
<evidence type="ECO:0000313" key="2">
    <source>
        <dbReference type="Proteomes" id="UP000054047"/>
    </source>
</evidence>
<dbReference type="Proteomes" id="UP000054047">
    <property type="component" value="Unassembled WGS sequence"/>
</dbReference>
<proteinExistence type="predicted"/>
<gene>
    <name evidence="1" type="ORF">ANCDUO_20924</name>
</gene>
<organism evidence="1 2">
    <name type="scientific">Ancylostoma duodenale</name>
    <dbReference type="NCBI Taxonomy" id="51022"/>
    <lineage>
        <taxon>Eukaryota</taxon>
        <taxon>Metazoa</taxon>
        <taxon>Ecdysozoa</taxon>
        <taxon>Nematoda</taxon>
        <taxon>Chromadorea</taxon>
        <taxon>Rhabditida</taxon>
        <taxon>Rhabditina</taxon>
        <taxon>Rhabditomorpha</taxon>
        <taxon>Strongyloidea</taxon>
        <taxon>Ancylostomatidae</taxon>
        <taxon>Ancylostomatinae</taxon>
        <taxon>Ancylostoma</taxon>
    </lineage>
</organism>
<sequence>MNPSRLVLATVSHLAPINRRYAFFHAHHRDVNATRAPTETLAAPVLLSPTATVTLTRIHTHAFVDKKHCR</sequence>
<dbReference type="EMBL" id="KN755595">
    <property type="protein sequence ID" value="KIH49002.1"/>
    <property type="molecule type" value="Genomic_DNA"/>
</dbReference>
<keyword evidence="2" id="KW-1185">Reference proteome</keyword>